<comment type="caution">
    <text evidence="2">The sequence shown here is derived from an EMBL/GenBank/DDBJ whole genome shotgun (WGS) entry which is preliminary data.</text>
</comment>
<dbReference type="AlphaFoldDB" id="A0A5S4YJK5"/>
<dbReference type="InterPro" id="IPR029044">
    <property type="entry name" value="Nucleotide-diphossugar_trans"/>
</dbReference>
<organism evidence="2 3">
    <name type="scientific">Bradyrhizobium hipponense</name>
    <dbReference type="NCBI Taxonomy" id="2605638"/>
    <lineage>
        <taxon>Bacteria</taxon>
        <taxon>Pseudomonadati</taxon>
        <taxon>Pseudomonadota</taxon>
        <taxon>Alphaproteobacteria</taxon>
        <taxon>Hyphomicrobiales</taxon>
        <taxon>Nitrobacteraceae</taxon>
        <taxon>Bradyrhizobium</taxon>
    </lineage>
</organism>
<dbReference type="InterPro" id="IPR001173">
    <property type="entry name" value="Glyco_trans_2-like"/>
</dbReference>
<evidence type="ECO:0000313" key="3">
    <source>
        <dbReference type="Proteomes" id="UP000324797"/>
    </source>
</evidence>
<evidence type="ECO:0000313" key="2">
    <source>
        <dbReference type="EMBL" id="TYO64570.1"/>
    </source>
</evidence>
<feature type="domain" description="Glycosyltransferase 2-like" evidence="1">
    <location>
        <begin position="95"/>
        <end position="191"/>
    </location>
</feature>
<protein>
    <submittedName>
        <fullName evidence="2">Glycosyltransferase family 2 protein</fullName>
    </submittedName>
</protein>
<name>A0A5S4YJK5_9BRAD</name>
<dbReference type="EMBL" id="VSTH01000069">
    <property type="protein sequence ID" value="TYO64570.1"/>
    <property type="molecule type" value="Genomic_DNA"/>
</dbReference>
<proteinExistence type="predicted"/>
<dbReference type="CDD" id="cd04196">
    <property type="entry name" value="GT_2_like_d"/>
    <property type="match status" value="1"/>
</dbReference>
<evidence type="ECO:0000259" key="1">
    <source>
        <dbReference type="Pfam" id="PF00535"/>
    </source>
</evidence>
<dbReference type="Pfam" id="PF00535">
    <property type="entry name" value="Glycos_transf_2"/>
    <property type="match status" value="1"/>
</dbReference>
<dbReference type="Gene3D" id="3.90.550.10">
    <property type="entry name" value="Spore Coat Polysaccharide Biosynthesis Protein SpsA, Chain A"/>
    <property type="match status" value="1"/>
</dbReference>
<gene>
    <name evidence="2" type="ORF">FXV83_21150</name>
</gene>
<accession>A0A5S4YJK5</accession>
<dbReference type="SUPFAM" id="SSF53448">
    <property type="entry name" value="Nucleotide-diphospho-sugar transferases"/>
    <property type="match status" value="1"/>
</dbReference>
<reference evidence="2 3" key="1">
    <citation type="submission" date="2019-08" db="EMBL/GenBank/DDBJ databases">
        <title>Bradyrhizobium hipponensis sp. nov., a rhizobium isolated from a Lupinus angustifolius root nodule in Tunisia.</title>
        <authorList>
            <person name="Off K."/>
            <person name="Rejili M."/>
            <person name="Mars M."/>
            <person name="Brachmann A."/>
            <person name="Marin M."/>
        </authorList>
    </citation>
    <scope>NUCLEOTIDE SEQUENCE [LARGE SCALE GENOMIC DNA]</scope>
    <source>
        <strain evidence="3">aSej3</strain>
    </source>
</reference>
<dbReference type="PANTHER" id="PTHR22916">
    <property type="entry name" value="GLYCOSYLTRANSFERASE"/>
    <property type="match status" value="1"/>
</dbReference>
<dbReference type="Proteomes" id="UP000324797">
    <property type="component" value="Unassembled WGS sequence"/>
</dbReference>
<dbReference type="PANTHER" id="PTHR22916:SF3">
    <property type="entry name" value="UDP-GLCNAC:BETAGAL BETA-1,3-N-ACETYLGLUCOSAMINYLTRANSFERASE-LIKE PROTEIN 1"/>
    <property type="match status" value="1"/>
</dbReference>
<dbReference type="GO" id="GO:0016758">
    <property type="term" value="F:hexosyltransferase activity"/>
    <property type="evidence" value="ECO:0007669"/>
    <property type="project" value="UniProtKB-ARBA"/>
</dbReference>
<keyword evidence="2" id="KW-0808">Transferase</keyword>
<sequence length="332" mass="36622">MGLVCSSSRAGSLGLIPSGCATLGRFPSGCFGVGSSAVPQSFKREFHSECHFPSPGRFVGLPKAVPTDGSAPLSTLATNASRAHVAILLAVKDGARFLPEQLESYVQQTHRDWSLHVSDDASKDRTIELVQDFARRVSNSVTLRSGPSAGPNSNFLSLLRDTSIEADYFAFSDQDDVWCPDKLERALDLVRTVPGDHPTLYGSRTELIDREGCHSGYSMEFKKPPSFRNALVQSIAGGNTMVFNRAARELLKRVADGNVIIHDWMTYIVISAVGGTIFYDKRPSLRYRQHENNLVGANISLRARLRRVRMLLKGQWQEWNSMLPGIRTPTVL</sequence>
<keyword evidence="3" id="KW-1185">Reference proteome</keyword>